<keyword evidence="9" id="KW-0547">Nucleotide-binding</keyword>
<evidence type="ECO:0000259" key="13">
    <source>
        <dbReference type="Pfam" id="PF04926"/>
    </source>
</evidence>
<feature type="domain" description="Poly(A) polymerase central" evidence="14">
    <location>
        <begin position="79"/>
        <end position="222"/>
    </location>
</feature>
<dbReference type="Pfam" id="PF04926">
    <property type="entry name" value="PAP_RNA-bind"/>
    <property type="match status" value="1"/>
</dbReference>
<evidence type="ECO:0000256" key="9">
    <source>
        <dbReference type="ARBA" id="ARBA00022741"/>
    </source>
</evidence>
<dbReference type="GO" id="GO:0003723">
    <property type="term" value="F:RNA binding"/>
    <property type="evidence" value="ECO:0007669"/>
    <property type="project" value="InterPro"/>
</dbReference>
<dbReference type="InterPro" id="IPR048840">
    <property type="entry name" value="PolA_pol_NTPase"/>
</dbReference>
<evidence type="ECO:0000256" key="11">
    <source>
        <dbReference type="ARBA" id="ARBA00022842"/>
    </source>
</evidence>
<keyword evidence="11" id="KW-0460">Magnesium</keyword>
<dbReference type="SUPFAM" id="SSF81631">
    <property type="entry name" value="PAP/OAS1 substrate-binding domain"/>
    <property type="match status" value="1"/>
</dbReference>
<comment type="similarity">
    <text evidence="4">Belongs to the poly(A) polymerase family.</text>
</comment>
<keyword evidence="6" id="KW-0507">mRNA processing</keyword>
<dbReference type="GO" id="GO:0006397">
    <property type="term" value="P:mRNA processing"/>
    <property type="evidence" value="ECO:0007669"/>
    <property type="project" value="UniProtKB-KW"/>
</dbReference>
<comment type="cofactor">
    <cofactor evidence="2">
        <name>Mg(2+)</name>
        <dbReference type="ChEBI" id="CHEBI:18420"/>
    </cofactor>
</comment>
<accession>D8M9H0</accession>
<gene>
    <name evidence="16" type="ORF">GSBLH_T00006803001</name>
</gene>
<evidence type="ECO:0000313" key="16">
    <source>
        <dbReference type="EMBL" id="CBK24709.2"/>
    </source>
</evidence>
<evidence type="ECO:0000313" key="17">
    <source>
        <dbReference type="Proteomes" id="UP000008312"/>
    </source>
</evidence>
<keyword evidence="10" id="KW-0067">ATP-binding</keyword>
<comment type="subcellular location">
    <subcellularLocation>
        <location evidence="3">Nucleus</location>
    </subcellularLocation>
</comment>
<dbReference type="GeneID" id="24922927"/>
<dbReference type="AlphaFoldDB" id="D8M9H0"/>
<dbReference type="Gene3D" id="1.10.1410.10">
    <property type="match status" value="1"/>
</dbReference>
<dbReference type="SUPFAM" id="SSF81301">
    <property type="entry name" value="Nucleotidyltransferase"/>
    <property type="match status" value="1"/>
</dbReference>
<keyword evidence="12" id="KW-0539">Nucleus</keyword>
<name>D8M9H0_BLAHO</name>
<evidence type="ECO:0000256" key="5">
    <source>
        <dbReference type="ARBA" id="ARBA00012388"/>
    </source>
</evidence>
<evidence type="ECO:0000256" key="6">
    <source>
        <dbReference type="ARBA" id="ARBA00022664"/>
    </source>
</evidence>
<protein>
    <recommendedName>
        <fullName evidence="5">polynucleotide adenylyltransferase</fullName>
        <ecNumber evidence="5">2.7.7.19</ecNumber>
    </recommendedName>
</protein>
<dbReference type="Gene3D" id="3.30.70.590">
    <property type="entry name" value="Poly(A) polymerase predicted RNA binding domain"/>
    <property type="match status" value="1"/>
</dbReference>
<keyword evidence="17" id="KW-1185">Reference proteome</keyword>
<evidence type="ECO:0000256" key="1">
    <source>
        <dbReference type="ARBA" id="ARBA00001936"/>
    </source>
</evidence>
<dbReference type="GO" id="GO:0031123">
    <property type="term" value="P:RNA 3'-end processing"/>
    <property type="evidence" value="ECO:0007669"/>
    <property type="project" value="InterPro"/>
</dbReference>
<dbReference type="InterPro" id="IPR043519">
    <property type="entry name" value="NT_sf"/>
</dbReference>
<dbReference type="Pfam" id="PF04928">
    <property type="entry name" value="PAP_central"/>
    <property type="match status" value="1"/>
</dbReference>
<proteinExistence type="inferred from homology"/>
<evidence type="ECO:0000256" key="8">
    <source>
        <dbReference type="ARBA" id="ARBA00022723"/>
    </source>
</evidence>
<evidence type="ECO:0000256" key="12">
    <source>
        <dbReference type="ARBA" id="ARBA00023242"/>
    </source>
</evidence>
<sequence>MLFKYSFVPIMTMEIDGVSVDISFASLPSYPFKLPEFLDILSNDILRNVSEHTLHSLTGCRCTEFVIQKLRSENKLDIFRQTFFGIRFFTKQYKIYKNVMGYLGGVNITILLASTNLLENDFLTNTFHFFHFVADHLGSEIIAMTPQLSFPELGFDEENWSDKPSNFSNHDSLVLLTPTYPRMNTARTISRSSLQFIRSQARRVYEKIKSYVDGESTLLQMVEPYQFFEGFPIYFEVLVSASANSEFKDWLGLVESKIRYLVFFLSLRIENVALNPNPIVSKSNSNAACFYIGLTVDLTKATTLDLSQCVNDFIDIVRLQQPKTARLGLRIRYREELKELKETIPKSWEEFAEKEEFCDILEE</sequence>
<dbReference type="GO" id="GO:0046872">
    <property type="term" value="F:metal ion binding"/>
    <property type="evidence" value="ECO:0007669"/>
    <property type="project" value="UniProtKB-KW"/>
</dbReference>
<dbReference type="InterPro" id="IPR007010">
    <property type="entry name" value="PolA_pol_RNA-bd_dom"/>
</dbReference>
<reference evidence="16" key="1">
    <citation type="submission" date="2010-02" db="EMBL/GenBank/DDBJ databases">
        <title>Sequencing and annotation of the Blastocystis hominis genome.</title>
        <authorList>
            <person name="Wincker P."/>
        </authorList>
    </citation>
    <scope>NUCLEOTIDE SEQUENCE</scope>
    <source>
        <strain evidence="16">Singapore isolate B</strain>
    </source>
</reference>
<dbReference type="EMBL" id="FN668688">
    <property type="protein sequence ID" value="CBK24709.2"/>
    <property type="molecule type" value="Genomic_DNA"/>
</dbReference>
<dbReference type="GO" id="GO:0005634">
    <property type="term" value="C:nucleus"/>
    <property type="evidence" value="ECO:0007669"/>
    <property type="project" value="UniProtKB-SubCell"/>
</dbReference>
<evidence type="ECO:0000256" key="2">
    <source>
        <dbReference type="ARBA" id="ARBA00001946"/>
    </source>
</evidence>
<dbReference type="SUPFAM" id="SSF55003">
    <property type="entry name" value="PAP/Archaeal CCA-adding enzyme, C-terminal domain"/>
    <property type="match status" value="1"/>
</dbReference>
<dbReference type="OMA" id="LLEWCEL"/>
<dbReference type="Proteomes" id="UP000008312">
    <property type="component" value="Unassembled WGS sequence"/>
</dbReference>
<evidence type="ECO:0000256" key="4">
    <source>
        <dbReference type="ARBA" id="ARBA00010912"/>
    </source>
</evidence>
<dbReference type="InParanoid" id="D8M9H0"/>
<evidence type="ECO:0000256" key="3">
    <source>
        <dbReference type="ARBA" id="ARBA00004123"/>
    </source>
</evidence>
<dbReference type="EC" id="2.7.7.19" evidence="5"/>
<dbReference type="InterPro" id="IPR007012">
    <property type="entry name" value="PolA_pol_cen_dom"/>
</dbReference>
<dbReference type="OrthoDB" id="412748at2759"/>
<dbReference type="GO" id="GO:1990817">
    <property type="term" value="F:poly(A) RNA polymerase activity"/>
    <property type="evidence" value="ECO:0007669"/>
    <property type="project" value="UniProtKB-EC"/>
</dbReference>
<dbReference type="RefSeq" id="XP_012898757.1">
    <property type="nucleotide sequence ID" value="XM_013043303.1"/>
</dbReference>
<feature type="domain" description="Poly(A) polymerase RNA-binding" evidence="13">
    <location>
        <begin position="226"/>
        <end position="267"/>
    </location>
</feature>
<dbReference type="InterPro" id="IPR011068">
    <property type="entry name" value="NuclTrfase_I-like_C"/>
</dbReference>
<evidence type="ECO:0000259" key="14">
    <source>
        <dbReference type="Pfam" id="PF04928"/>
    </source>
</evidence>
<evidence type="ECO:0000256" key="10">
    <source>
        <dbReference type="ARBA" id="ARBA00022840"/>
    </source>
</evidence>
<keyword evidence="8" id="KW-0479">Metal-binding</keyword>
<dbReference type="GO" id="GO:0005524">
    <property type="term" value="F:ATP binding"/>
    <property type="evidence" value="ECO:0007669"/>
    <property type="project" value="UniProtKB-KW"/>
</dbReference>
<comment type="cofactor">
    <cofactor evidence="1">
        <name>Mn(2+)</name>
        <dbReference type="ChEBI" id="CHEBI:29035"/>
    </cofactor>
</comment>
<dbReference type="Pfam" id="PF20750">
    <property type="entry name" value="PAP_NTPase"/>
    <property type="match status" value="1"/>
</dbReference>
<dbReference type="PANTHER" id="PTHR10682">
    <property type="entry name" value="POLY A POLYMERASE"/>
    <property type="match status" value="1"/>
</dbReference>
<keyword evidence="7" id="KW-0808">Transferase</keyword>
<dbReference type="PANTHER" id="PTHR10682:SF10">
    <property type="entry name" value="POLYNUCLEOTIDE ADENYLYLTRANSFERASE"/>
    <property type="match status" value="1"/>
</dbReference>
<organism evidence="16">
    <name type="scientific">Blastocystis hominis</name>
    <dbReference type="NCBI Taxonomy" id="12968"/>
    <lineage>
        <taxon>Eukaryota</taxon>
        <taxon>Sar</taxon>
        <taxon>Stramenopiles</taxon>
        <taxon>Bigyra</taxon>
        <taxon>Opalozoa</taxon>
        <taxon>Opalinata</taxon>
        <taxon>Blastocystidae</taxon>
        <taxon>Blastocystis</taxon>
    </lineage>
</organism>
<evidence type="ECO:0000259" key="15">
    <source>
        <dbReference type="Pfam" id="PF20750"/>
    </source>
</evidence>
<feature type="domain" description="Poly(A) polymerase nucleotidyltransferase" evidence="15">
    <location>
        <begin position="6"/>
        <end position="68"/>
    </location>
</feature>
<evidence type="ECO:0000256" key="7">
    <source>
        <dbReference type="ARBA" id="ARBA00022679"/>
    </source>
</evidence>